<comment type="caution">
    <text evidence="1">The sequence shown here is derived from an EMBL/GenBank/DDBJ whole genome shotgun (WGS) entry which is preliminary data.</text>
</comment>
<dbReference type="RefSeq" id="WP_094852070.1">
    <property type="nucleotide sequence ID" value="NZ_NEVM01000001.1"/>
</dbReference>
<dbReference type="Proteomes" id="UP000216020">
    <property type="component" value="Unassembled WGS sequence"/>
</dbReference>
<dbReference type="PANTHER" id="PTHR39338:SF7">
    <property type="entry name" value="BLL6692 PROTEIN"/>
    <property type="match status" value="1"/>
</dbReference>
<dbReference type="OrthoDB" id="9764216at2"/>
<evidence type="ECO:0000313" key="1">
    <source>
        <dbReference type="EMBL" id="OZI37968.1"/>
    </source>
</evidence>
<dbReference type="AlphaFoldDB" id="A0A261SKL5"/>
<proteinExistence type="predicted"/>
<reference evidence="2" key="1">
    <citation type="submission" date="2017-05" db="EMBL/GenBank/DDBJ databases">
        <title>Complete and WGS of Bordetella genogroups.</title>
        <authorList>
            <person name="Spilker T."/>
            <person name="Lipuma J."/>
        </authorList>
    </citation>
    <scope>NUCLEOTIDE SEQUENCE [LARGE SCALE GENOMIC DNA]</scope>
    <source>
        <strain evidence="2">AU16122</strain>
    </source>
</reference>
<dbReference type="EMBL" id="NEVM01000001">
    <property type="protein sequence ID" value="OZI37968.1"/>
    <property type="molecule type" value="Genomic_DNA"/>
</dbReference>
<protein>
    <recommendedName>
        <fullName evidence="3">VWA domain-containing protein</fullName>
    </recommendedName>
</protein>
<sequence length="390" mass="45189">MLIDFFYHLRAHKLPVSVQEYLTLLNAMRHDLMSPTLDDFYFLARTALVKDETLYDRYDQAFGAYYRGIEAALPAGKEIPLDWLIKQFERTLTPEEKAAIEKHGWDKLMEMFRERLEEQKERHAGGSRWIGTGGTSPFGNGGYHPEGIRVGGDSAGNRSAVKVWDMRQFRDYDDRLELGTRNFKVALRRLRRFAREGADLELDLDDTIASTARNAGHLDLRLVPERHNTVKVLMLLDVGGSMDDHIARVEELFSAARSEFRNLEVYYFHNCPYDSLWQSARRRSNERFDTWDILRKYNADWRLIIVGDATMSPYEILQPGGSVEYANKEAGAVWMQRLLETWPKAAWLNPEPTASWTYRQSIALLRDIMHDRMYPVTVAGLEQAMRALSK</sequence>
<name>A0A261SKL5_9BORD</name>
<dbReference type="PANTHER" id="PTHR39338">
    <property type="entry name" value="BLL5662 PROTEIN-RELATED"/>
    <property type="match status" value="1"/>
</dbReference>
<gene>
    <name evidence="1" type="ORF">CAL29_06295</name>
</gene>
<evidence type="ECO:0000313" key="2">
    <source>
        <dbReference type="Proteomes" id="UP000216020"/>
    </source>
</evidence>
<organism evidence="1 2">
    <name type="scientific">Bordetella genomosp. 10</name>
    <dbReference type="NCBI Taxonomy" id="1416804"/>
    <lineage>
        <taxon>Bacteria</taxon>
        <taxon>Pseudomonadati</taxon>
        <taxon>Pseudomonadota</taxon>
        <taxon>Betaproteobacteria</taxon>
        <taxon>Burkholderiales</taxon>
        <taxon>Alcaligenaceae</taxon>
        <taxon>Bordetella</taxon>
    </lineage>
</organism>
<keyword evidence="2" id="KW-1185">Reference proteome</keyword>
<evidence type="ECO:0008006" key="3">
    <source>
        <dbReference type="Google" id="ProtNLM"/>
    </source>
</evidence>
<accession>A0A261SKL5</accession>